<comment type="caution">
    <text evidence="1">The sequence shown here is derived from an EMBL/GenBank/DDBJ whole genome shotgun (WGS) entry which is preliminary data.</text>
</comment>
<evidence type="ECO:0000313" key="1">
    <source>
        <dbReference type="EMBL" id="MBN4066955.1"/>
    </source>
</evidence>
<dbReference type="SUPFAM" id="SSF46785">
    <property type="entry name" value="Winged helix' DNA-binding domain"/>
    <property type="match status" value="1"/>
</dbReference>
<keyword evidence="2" id="KW-1185">Reference proteome</keyword>
<dbReference type="CDD" id="cd00090">
    <property type="entry name" value="HTH_ARSR"/>
    <property type="match status" value="1"/>
</dbReference>
<dbReference type="InterPro" id="IPR011991">
    <property type="entry name" value="ArsR-like_HTH"/>
</dbReference>
<proteinExistence type="predicted"/>
<sequence length="111" mass="13370">MLENLFGNPVIEKVLFYLLKNEKTYASQLYRTFETPLFSFQKALERLEKGGIIVSQKEGKTRLYFFNPRYPMLKALTLFLEKAYSFLPNSFRIKYYESRERKRPRRKGKPL</sequence>
<dbReference type="InterPro" id="IPR036388">
    <property type="entry name" value="WH-like_DNA-bd_sf"/>
</dbReference>
<gene>
    <name evidence="1" type="ORF">JYU14_02610</name>
</gene>
<protein>
    <submittedName>
        <fullName evidence="1">Winged helix-turn-helix transcriptional regulator</fullName>
    </submittedName>
</protein>
<accession>A0ABS3AQF2</accession>
<dbReference type="EMBL" id="JAFITR010000043">
    <property type="protein sequence ID" value="MBN4066955.1"/>
    <property type="molecule type" value="Genomic_DNA"/>
</dbReference>
<evidence type="ECO:0000313" key="2">
    <source>
        <dbReference type="Proteomes" id="UP000722121"/>
    </source>
</evidence>
<dbReference type="Gene3D" id="1.10.10.10">
    <property type="entry name" value="Winged helix-like DNA-binding domain superfamily/Winged helix DNA-binding domain"/>
    <property type="match status" value="1"/>
</dbReference>
<organism evidence="1 2">
    <name type="scientific">Simkania negevensis</name>
    <dbReference type="NCBI Taxonomy" id="83561"/>
    <lineage>
        <taxon>Bacteria</taxon>
        <taxon>Pseudomonadati</taxon>
        <taxon>Chlamydiota</taxon>
        <taxon>Chlamydiia</taxon>
        <taxon>Parachlamydiales</taxon>
        <taxon>Simkaniaceae</taxon>
        <taxon>Simkania</taxon>
    </lineage>
</organism>
<name>A0ABS3AQF2_9BACT</name>
<reference evidence="1 2" key="1">
    <citation type="submission" date="2021-02" db="EMBL/GenBank/DDBJ databases">
        <title>Activity-based single-cell genomes from oceanic crustal fluid captures similar information to metagenomic and metatranscriptomic surveys with orders of magnitude less sampling.</title>
        <authorList>
            <person name="D'Angelo T.S."/>
            <person name="Orcutt B.N."/>
        </authorList>
    </citation>
    <scope>NUCLEOTIDE SEQUENCE [LARGE SCALE GENOMIC DNA]</scope>
    <source>
        <strain evidence="1">AH-315-G07</strain>
    </source>
</reference>
<dbReference type="InterPro" id="IPR036390">
    <property type="entry name" value="WH_DNA-bd_sf"/>
</dbReference>
<dbReference type="Proteomes" id="UP000722121">
    <property type="component" value="Unassembled WGS sequence"/>
</dbReference>